<evidence type="ECO:0000256" key="3">
    <source>
        <dbReference type="SAM" id="MobiDB-lite"/>
    </source>
</evidence>
<dbReference type="PROSITE" id="PS51419">
    <property type="entry name" value="RAB"/>
    <property type="match status" value="1"/>
</dbReference>
<comment type="caution">
    <text evidence="4">The sequence shown here is derived from an EMBL/GenBank/DDBJ whole genome shotgun (WGS) entry which is preliminary data.</text>
</comment>
<evidence type="ECO:0000256" key="1">
    <source>
        <dbReference type="ARBA" id="ARBA00022741"/>
    </source>
</evidence>
<dbReference type="SMART" id="SM00176">
    <property type="entry name" value="RAN"/>
    <property type="match status" value="1"/>
</dbReference>
<dbReference type="PRINTS" id="PR00449">
    <property type="entry name" value="RASTRNSFRMNG"/>
</dbReference>
<dbReference type="CDD" id="cd00154">
    <property type="entry name" value="Rab"/>
    <property type="match status" value="1"/>
</dbReference>
<dbReference type="SMART" id="SM00173">
    <property type="entry name" value="RAS"/>
    <property type="match status" value="1"/>
</dbReference>
<keyword evidence="2" id="KW-0342">GTP-binding</keyword>
<reference evidence="4 5" key="1">
    <citation type="submission" date="2024-04" db="EMBL/GenBank/DDBJ databases">
        <title>Tritrichomonas musculus Genome.</title>
        <authorList>
            <person name="Alves-Ferreira E."/>
            <person name="Grigg M."/>
            <person name="Lorenzi H."/>
            <person name="Galac M."/>
        </authorList>
    </citation>
    <scope>NUCLEOTIDE SEQUENCE [LARGE SCALE GENOMIC DNA]</scope>
    <source>
        <strain evidence="4 5">EAF2021</strain>
    </source>
</reference>
<dbReference type="SMART" id="SM00175">
    <property type="entry name" value="RAB"/>
    <property type="match status" value="1"/>
</dbReference>
<dbReference type="InterPro" id="IPR027417">
    <property type="entry name" value="P-loop_NTPase"/>
</dbReference>
<dbReference type="PANTHER" id="PTHR47977">
    <property type="entry name" value="RAS-RELATED PROTEIN RAB"/>
    <property type="match status" value="1"/>
</dbReference>
<dbReference type="SMART" id="SM00174">
    <property type="entry name" value="RHO"/>
    <property type="match status" value="1"/>
</dbReference>
<dbReference type="SUPFAM" id="SSF52540">
    <property type="entry name" value="P-loop containing nucleoside triphosphate hydrolases"/>
    <property type="match status" value="1"/>
</dbReference>
<dbReference type="PROSITE" id="PS51421">
    <property type="entry name" value="RAS"/>
    <property type="match status" value="1"/>
</dbReference>
<keyword evidence="5" id="KW-1185">Reference proteome</keyword>
<dbReference type="Gene3D" id="3.40.50.300">
    <property type="entry name" value="P-loop containing nucleotide triphosphate hydrolases"/>
    <property type="match status" value="1"/>
</dbReference>
<dbReference type="Proteomes" id="UP001470230">
    <property type="component" value="Unassembled WGS sequence"/>
</dbReference>
<keyword evidence="1" id="KW-0547">Nucleotide-binding</keyword>
<name>A0ABR2KUC7_9EUKA</name>
<dbReference type="InterPro" id="IPR050227">
    <property type="entry name" value="Rab"/>
</dbReference>
<dbReference type="Pfam" id="PF00071">
    <property type="entry name" value="Ras"/>
    <property type="match status" value="1"/>
</dbReference>
<evidence type="ECO:0000256" key="2">
    <source>
        <dbReference type="ARBA" id="ARBA00023134"/>
    </source>
</evidence>
<evidence type="ECO:0000313" key="4">
    <source>
        <dbReference type="EMBL" id="KAK8894705.1"/>
    </source>
</evidence>
<dbReference type="InterPro" id="IPR001806">
    <property type="entry name" value="Small_GTPase"/>
</dbReference>
<gene>
    <name evidence="4" type="ORF">M9Y10_023142</name>
</gene>
<dbReference type="PROSITE" id="PS51417">
    <property type="entry name" value="ARF"/>
    <property type="match status" value="1"/>
</dbReference>
<dbReference type="NCBIfam" id="TIGR00231">
    <property type="entry name" value="small_GTP"/>
    <property type="match status" value="1"/>
</dbReference>
<dbReference type="InterPro" id="IPR005225">
    <property type="entry name" value="Small_GTP-bd"/>
</dbReference>
<protein>
    <submittedName>
        <fullName evidence="4">Ras- protein Rab-27A</fullName>
    </submittedName>
</protein>
<evidence type="ECO:0000313" key="5">
    <source>
        <dbReference type="Proteomes" id="UP001470230"/>
    </source>
</evidence>
<organism evidence="4 5">
    <name type="scientific">Tritrichomonas musculus</name>
    <dbReference type="NCBI Taxonomy" id="1915356"/>
    <lineage>
        <taxon>Eukaryota</taxon>
        <taxon>Metamonada</taxon>
        <taxon>Parabasalia</taxon>
        <taxon>Tritrichomonadida</taxon>
        <taxon>Tritrichomonadidae</taxon>
        <taxon>Tritrichomonas</taxon>
    </lineage>
</organism>
<dbReference type="EMBL" id="JAPFFF010000003">
    <property type="protein sequence ID" value="KAK8894705.1"/>
    <property type="molecule type" value="Genomic_DNA"/>
</dbReference>
<sequence length="200" mass="22191">MDNQQPIRIITVGDSTVGKTAVIIKLVDGVSASSTIPTVGVDFKTKKMNIRGENITLQVWDTAGQERFRGLTTAYFRRAQGIALFFDVTNKDSFEHIQGWLESINNNIDMDNPIPIVVLGNKIDLASERKVSQDEALNFLAGAYPYFETSAKTGEGVGEAFTQICEQIVDRMRVHSVTEEKNDNSKSVDIDKSSEHKKCC</sequence>
<dbReference type="PROSITE" id="PS51420">
    <property type="entry name" value="RHO"/>
    <property type="match status" value="1"/>
</dbReference>
<accession>A0ABR2KUC7</accession>
<proteinExistence type="predicted"/>
<dbReference type="SMART" id="SM00177">
    <property type="entry name" value="ARF"/>
    <property type="match status" value="1"/>
</dbReference>
<feature type="region of interest" description="Disordered" evidence="3">
    <location>
        <begin position="178"/>
        <end position="200"/>
    </location>
</feature>